<evidence type="ECO:0000256" key="10">
    <source>
        <dbReference type="PIRNR" id="PIRNR015601"/>
    </source>
</evidence>
<evidence type="ECO:0000256" key="2">
    <source>
        <dbReference type="ARBA" id="ARBA00005528"/>
    </source>
</evidence>
<keyword evidence="4 10" id="KW-0698">rRNA processing</keyword>
<comment type="caution">
    <text evidence="13">The sequence shown here is derived from an EMBL/GenBank/DDBJ whole genome shotgun (WGS) entry which is preliminary data.</text>
</comment>
<dbReference type="InterPro" id="IPR046886">
    <property type="entry name" value="RsmE_MTase_dom"/>
</dbReference>
<dbReference type="Gene3D" id="3.40.1280.10">
    <property type="match status" value="1"/>
</dbReference>
<dbReference type="InterPro" id="IPR046887">
    <property type="entry name" value="RsmE_PUA-like"/>
</dbReference>
<dbReference type="Proteomes" id="UP000309215">
    <property type="component" value="Unassembled WGS sequence"/>
</dbReference>
<evidence type="ECO:0000313" key="14">
    <source>
        <dbReference type="Proteomes" id="UP000309215"/>
    </source>
</evidence>
<evidence type="ECO:0000256" key="5">
    <source>
        <dbReference type="ARBA" id="ARBA00022603"/>
    </source>
</evidence>
<dbReference type="RefSeq" id="WP_136927152.1">
    <property type="nucleotide sequence ID" value="NZ_SSMQ01000001.1"/>
</dbReference>
<dbReference type="GO" id="GO:0005737">
    <property type="term" value="C:cytoplasm"/>
    <property type="evidence" value="ECO:0007669"/>
    <property type="project" value="UniProtKB-SubCell"/>
</dbReference>
<keyword evidence="5 10" id="KW-0489">Methyltransferase</keyword>
<keyword evidence="6 10" id="KW-0808">Transferase</keyword>
<dbReference type="InterPro" id="IPR029028">
    <property type="entry name" value="Alpha/beta_knot_MTases"/>
</dbReference>
<dbReference type="Pfam" id="PF04452">
    <property type="entry name" value="Methyltrans_RNA"/>
    <property type="match status" value="1"/>
</dbReference>
<comment type="function">
    <text evidence="8 10">Specifically methylates the N3 position of the uracil ring of uridine 1498 (m3U1498) in 16S rRNA. Acts on the fully assembled 30S ribosomal subunit.</text>
</comment>
<dbReference type="SUPFAM" id="SSF75217">
    <property type="entry name" value="alpha/beta knot"/>
    <property type="match status" value="1"/>
</dbReference>
<dbReference type="GO" id="GO:0070475">
    <property type="term" value="P:rRNA base methylation"/>
    <property type="evidence" value="ECO:0007669"/>
    <property type="project" value="TreeGrafter"/>
</dbReference>
<name>A0A4U1JKN9_9BACT</name>
<dbReference type="PANTHER" id="PTHR30027:SF3">
    <property type="entry name" value="16S RRNA (URACIL(1498)-N(3))-METHYLTRANSFERASE"/>
    <property type="match status" value="1"/>
</dbReference>
<dbReference type="OrthoDB" id="9815641at2"/>
<dbReference type="InterPro" id="IPR006700">
    <property type="entry name" value="RsmE"/>
</dbReference>
<dbReference type="NCBIfam" id="TIGR00046">
    <property type="entry name" value="RsmE family RNA methyltransferase"/>
    <property type="match status" value="1"/>
</dbReference>
<evidence type="ECO:0000256" key="1">
    <source>
        <dbReference type="ARBA" id="ARBA00004496"/>
    </source>
</evidence>
<evidence type="ECO:0000259" key="11">
    <source>
        <dbReference type="Pfam" id="PF04452"/>
    </source>
</evidence>
<dbReference type="AlphaFoldDB" id="A0A4U1JKN9"/>
<evidence type="ECO:0000259" key="12">
    <source>
        <dbReference type="Pfam" id="PF20260"/>
    </source>
</evidence>
<dbReference type="EMBL" id="SSMQ01000001">
    <property type="protein sequence ID" value="TKD13336.1"/>
    <property type="molecule type" value="Genomic_DNA"/>
</dbReference>
<keyword evidence="3 10" id="KW-0963">Cytoplasm</keyword>
<evidence type="ECO:0000256" key="6">
    <source>
        <dbReference type="ARBA" id="ARBA00022679"/>
    </source>
</evidence>
<evidence type="ECO:0000256" key="9">
    <source>
        <dbReference type="ARBA" id="ARBA00047944"/>
    </source>
</evidence>
<evidence type="ECO:0000313" key="13">
    <source>
        <dbReference type="EMBL" id="TKD13336.1"/>
    </source>
</evidence>
<gene>
    <name evidence="13" type="ORF">E8A74_01960</name>
</gene>
<dbReference type="SUPFAM" id="SSF88697">
    <property type="entry name" value="PUA domain-like"/>
    <property type="match status" value="1"/>
</dbReference>
<dbReference type="PIRSF" id="PIRSF015601">
    <property type="entry name" value="MTase_slr0722"/>
    <property type="match status" value="1"/>
</dbReference>
<comment type="subcellular location">
    <subcellularLocation>
        <location evidence="1 10">Cytoplasm</location>
    </subcellularLocation>
</comment>
<evidence type="ECO:0000256" key="8">
    <source>
        <dbReference type="ARBA" id="ARBA00025699"/>
    </source>
</evidence>
<reference evidence="13 14" key="1">
    <citation type="submission" date="2019-04" db="EMBL/GenBank/DDBJ databases">
        <authorList>
            <person name="Li Y."/>
            <person name="Wang J."/>
        </authorList>
    </citation>
    <scope>NUCLEOTIDE SEQUENCE [LARGE SCALE GENOMIC DNA]</scope>
    <source>
        <strain evidence="13 14">DSM 14668</strain>
    </source>
</reference>
<comment type="catalytic activity">
    <reaction evidence="9 10">
        <text>uridine(1498) in 16S rRNA + S-adenosyl-L-methionine = N(3)-methyluridine(1498) in 16S rRNA + S-adenosyl-L-homocysteine + H(+)</text>
        <dbReference type="Rhea" id="RHEA:42920"/>
        <dbReference type="Rhea" id="RHEA-COMP:10283"/>
        <dbReference type="Rhea" id="RHEA-COMP:10284"/>
        <dbReference type="ChEBI" id="CHEBI:15378"/>
        <dbReference type="ChEBI" id="CHEBI:57856"/>
        <dbReference type="ChEBI" id="CHEBI:59789"/>
        <dbReference type="ChEBI" id="CHEBI:65315"/>
        <dbReference type="ChEBI" id="CHEBI:74502"/>
        <dbReference type="EC" id="2.1.1.193"/>
    </reaction>
</comment>
<dbReference type="GO" id="GO:0070042">
    <property type="term" value="F:rRNA (uridine-N3-)-methyltransferase activity"/>
    <property type="evidence" value="ECO:0007669"/>
    <property type="project" value="TreeGrafter"/>
</dbReference>
<accession>A0A4U1JKN9</accession>
<evidence type="ECO:0000256" key="4">
    <source>
        <dbReference type="ARBA" id="ARBA00022552"/>
    </source>
</evidence>
<dbReference type="EC" id="2.1.1.193" evidence="10"/>
<organism evidence="13 14">
    <name type="scientific">Polyangium fumosum</name>
    <dbReference type="NCBI Taxonomy" id="889272"/>
    <lineage>
        <taxon>Bacteria</taxon>
        <taxon>Pseudomonadati</taxon>
        <taxon>Myxococcota</taxon>
        <taxon>Polyangia</taxon>
        <taxon>Polyangiales</taxon>
        <taxon>Polyangiaceae</taxon>
        <taxon>Polyangium</taxon>
    </lineage>
</organism>
<evidence type="ECO:0000256" key="3">
    <source>
        <dbReference type="ARBA" id="ARBA00022490"/>
    </source>
</evidence>
<dbReference type="InterPro" id="IPR029026">
    <property type="entry name" value="tRNA_m1G_MTases_N"/>
</dbReference>
<dbReference type="CDD" id="cd18084">
    <property type="entry name" value="RsmE-like"/>
    <property type="match status" value="1"/>
</dbReference>
<keyword evidence="7 10" id="KW-0949">S-adenosyl-L-methionine</keyword>
<feature type="domain" description="Ribosomal RNA small subunit methyltransferase E methyltransferase" evidence="11">
    <location>
        <begin position="79"/>
        <end position="237"/>
    </location>
</feature>
<comment type="similarity">
    <text evidence="2 10">Belongs to the RNA methyltransferase RsmE family.</text>
</comment>
<keyword evidence="14" id="KW-1185">Reference proteome</keyword>
<dbReference type="Pfam" id="PF20260">
    <property type="entry name" value="PUA_4"/>
    <property type="match status" value="1"/>
</dbReference>
<sequence length="242" mass="25424">MRGPLRVPVARVEAGSSILDEDASRYVARVHRKRLGDRVVLFDPDRAIEADAEITAIDRASVAVVVEAPRAATFLPARRVTLLQATCKSDKFDAIVRDATELGASRVVPINAERSVGRPADGRAARWRRIAVEAARQCGRGDAPAISSPMELVEAVQLFASGEGVNGFCLDPAADAPLGPALRRLGPEVELAFVVGPEGGLSPAEIEACTSAGLARVSFGPLTLRAETVCAAVLGAVVLLSR</sequence>
<feature type="domain" description="Ribosomal RNA small subunit methyltransferase E PUA-like" evidence="12">
    <location>
        <begin position="19"/>
        <end position="66"/>
    </location>
</feature>
<protein>
    <recommendedName>
        <fullName evidence="10">Ribosomal RNA small subunit methyltransferase E</fullName>
        <ecNumber evidence="10">2.1.1.193</ecNumber>
    </recommendedName>
</protein>
<dbReference type="PANTHER" id="PTHR30027">
    <property type="entry name" value="RIBOSOMAL RNA SMALL SUBUNIT METHYLTRANSFERASE E"/>
    <property type="match status" value="1"/>
</dbReference>
<proteinExistence type="inferred from homology"/>
<evidence type="ECO:0000256" key="7">
    <source>
        <dbReference type="ARBA" id="ARBA00022691"/>
    </source>
</evidence>
<dbReference type="InterPro" id="IPR015947">
    <property type="entry name" value="PUA-like_sf"/>
</dbReference>